<dbReference type="InterPro" id="IPR051962">
    <property type="entry name" value="Cuticlin"/>
</dbReference>
<evidence type="ECO:0000313" key="12">
    <source>
        <dbReference type="WBParaSite" id="MBELARI_LOCUS7565.1"/>
    </source>
</evidence>
<dbReference type="SMART" id="SM00241">
    <property type="entry name" value="ZP"/>
    <property type="match status" value="1"/>
</dbReference>
<evidence type="ECO:0000256" key="1">
    <source>
        <dbReference type="ARBA" id="ARBA00004251"/>
    </source>
</evidence>
<name>A0AAF3FLN8_9BILA</name>
<feature type="chain" id="PRO_5042083920" description="ZP domain-containing protein" evidence="9">
    <location>
        <begin position="20"/>
        <end position="392"/>
    </location>
</feature>
<sequence>MRLLLRSLILFLLSPILKAFSYLDNQIIGNPRIHCNSEDIELEFESLRQFTGKVYVKGSYNKPECRVDYSKRSKDGKPTGGIRLNHGACNMDRQRMITPDGMMFSTVLVISFHPLFVTKVDRAYHIKCMYKEMSHTVTASLDVSPLPTEPLYMDMPMPTCTYTIRKDTIDGQILRYARVGDQVVHRWECDSALEQYGVLVHSCYVEDGQGEKQLIIDEHGCHTDRILLGDPTYVEALNMAYRESFVFKFADRVAVRFQCEIRLCLKEEQGCDGVTPPICFDMNHRHVSEFENEITNNTLIRKRRKAGGFVKDADLISQTLYVLEADDSNDNNNTEIAVPEALHSGQGICIGIGAFTVLATSLTIILLLLTSLAVYMLIMRVSRTKAQAIYQS</sequence>
<organism evidence="11 12">
    <name type="scientific">Mesorhabditis belari</name>
    <dbReference type="NCBI Taxonomy" id="2138241"/>
    <lineage>
        <taxon>Eukaryota</taxon>
        <taxon>Metazoa</taxon>
        <taxon>Ecdysozoa</taxon>
        <taxon>Nematoda</taxon>
        <taxon>Chromadorea</taxon>
        <taxon>Rhabditida</taxon>
        <taxon>Rhabditina</taxon>
        <taxon>Rhabditomorpha</taxon>
        <taxon>Rhabditoidea</taxon>
        <taxon>Rhabditidae</taxon>
        <taxon>Mesorhabditinae</taxon>
        <taxon>Mesorhabditis</taxon>
    </lineage>
</organism>
<evidence type="ECO:0000313" key="11">
    <source>
        <dbReference type="Proteomes" id="UP000887575"/>
    </source>
</evidence>
<evidence type="ECO:0000256" key="9">
    <source>
        <dbReference type="SAM" id="SignalP"/>
    </source>
</evidence>
<keyword evidence="7 8" id="KW-0472">Membrane</keyword>
<reference evidence="12" key="1">
    <citation type="submission" date="2024-02" db="UniProtKB">
        <authorList>
            <consortium name="WormBaseParasite"/>
        </authorList>
    </citation>
    <scope>IDENTIFICATION</scope>
</reference>
<keyword evidence="4 8" id="KW-0812">Transmembrane</keyword>
<dbReference type="PANTHER" id="PTHR22907">
    <property type="entry name" value="GH04558P"/>
    <property type="match status" value="1"/>
</dbReference>
<dbReference type="GO" id="GO:0042302">
    <property type="term" value="F:structural constituent of cuticle"/>
    <property type="evidence" value="ECO:0007669"/>
    <property type="project" value="UniProtKB-KW"/>
</dbReference>
<dbReference type="InterPro" id="IPR056953">
    <property type="entry name" value="CUT_N"/>
</dbReference>
<dbReference type="GO" id="GO:0005886">
    <property type="term" value="C:plasma membrane"/>
    <property type="evidence" value="ECO:0007669"/>
    <property type="project" value="UniProtKB-SubCell"/>
</dbReference>
<feature type="signal peptide" evidence="9">
    <location>
        <begin position="1"/>
        <end position="19"/>
    </location>
</feature>
<evidence type="ECO:0000256" key="4">
    <source>
        <dbReference type="ARBA" id="ARBA00022692"/>
    </source>
</evidence>
<dbReference type="Proteomes" id="UP000887575">
    <property type="component" value="Unassembled WGS sequence"/>
</dbReference>
<dbReference type="PROSITE" id="PS51034">
    <property type="entry name" value="ZP_2"/>
    <property type="match status" value="1"/>
</dbReference>
<comment type="subcellular location">
    <subcellularLocation>
        <location evidence="1">Cell membrane</location>
        <topology evidence="1">Single-pass type I membrane protein</topology>
    </subcellularLocation>
</comment>
<evidence type="ECO:0000259" key="10">
    <source>
        <dbReference type="PROSITE" id="PS51034"/>
    </source>
</evidence>
<evidence type="ECO:0000256" key="5">
    <source>
        <dbReference type="ARBA" id="ARBA00022729"/>
    </source>
</evidence>
<evidence type="ECO:0000256" key="7">
    <source>
        <dbReference type="ARBA" id="ARBA00023136"/>
    </source>
</evidence>
<feature type="domain" description="ZP" evidence="10">
    <location>
        <begin position="34"/>
        <end position="278"/>
    </location>
</feature>
<dbReference type="InterPro" id="IPR057475">
    <property type="entry name" value="CUT_C"/>
</dbReference>
<evidence type="ECO:0000256" key="6">
    <source>
        <dbReference type="ARBA" id="ARBA00022989"/>
    </source>
</evidence>
<dbReference type="Pfam" id="PF25057">
    <property type="entry name" value="CUT_N"/>
    <property type="match status" value="1"/>
</dbReference>
<dbReference type="InterPro" id="IPR001507">
    <property type="entry name" value="ZP_dom"/>
</dbReference>
<protein>
    <recommendedName>
        <fullName evidence="10">ZP domain-containing protein</fullName>
    </recommendedName>
</protein>
<evidence type="ECO:0000256" key="8">
    <source>
        <dbReference type="SAM" id="Phobius"/>
    </source>
</evidence>
<dbReference type="WBParaSite" id="MBELARI_LOCUS7565.1">
    <property type="protein sequence ID" value="MBELARI_LOCUS7565.1"/>
    <property type="gene ID" value="MBELARI_LOCUS7565"/>
</dbReference>
<dbReference type="PANTHER" id="PTHR22907:SF7">
    <property type="entry name" value="ZP DOMAIN-CONTAINING PROTEIN"/>
    <property type="match status" value="1"/>
</dbReference>
<proteinExistence type="predicted"/>
<keyword evidence="3" id="KW-1003">Cell membrane</keyword>
<dbReference type="Pfam" id="PF25301">
    <property type="entry name" value="CUT_C"/>
    <property type="match status" value="1"/>
</dbReference>
<keyword evidence="2" id="KW-0193">Cuticle</keyword>
<keyword evidence="11" id="KW-1185">Reference proteome</keyword>
<dbReference type="AlphaFoldDB" id="A0AAF3FLN8"/>
<keyword evidence="6 8" id="KW-1133">Transmembrane helix</keyword>
<evidence type="ECO:0000256" key="2">
    <source>
        <dbReference type="ARBA" id="ARBA00022460"/>
    </source>
</evidence>
<keyword evidence="5 9" id="KW-0732">Signal</keyword>
<evidence type="ECO:0000256" key="3">
    <source>
        <dbReference type="ARBA" id="ARBA00022475"/>
    </source>
</evidence>
<accession>A0AAF3FLN8</accession>
<feature type="transmembrane region" description="Helical" evidence="8">
    <location>
        <begin position="352"/>
        <end position="378"/>
    </location>
</feature>